<keyword evidence="2" id="KW-1185">Reference proteome</keyword>
<sequence>MWRLKIADGGDDEPYIFSTNQFVGRQIWEFDADAGTAEERSQVEAARQHFYNNRYHIKPCADLLWRFQFIREKKFRQAMGAAKIEDGQEIKKEDVRKTVRRAAYYMAALQACDRHWPAQNAGPMFFLPPLVFCLYITGHLNTVLPAEYQKEILRYIYNHQNEDGGWGLHIEGHSTMFCTALNYICMRILGEGPEGGLNNACARARSWILDHGGVTHIPSWGKTWLSILGVFDWEGCNPMPPEFWILPSFLPMHPARMWCYCRLVYMPMSYLYGKRFVGPITPLILQLREELFTQPYREINWNKARHLCAKDDLYYPHPLIQDLIWDFLYIFVEPFLMRWPLNKLMREKALKVTMKHIHYEDENSRYITIGCVEKVLCMLSCWVEDPNGDAYKKHLARVPDFLWVSEDGMTVQSFGSQLWDATFVIQALLATNLTDEIAPTLARGHDFIKKSQVKDNPSGNFKSMYRHISKGAWTFSDQDHGWQLSDCTAEGLKCCLLLSMLPPEIVGEEMEPERFYDSVNVLLSLQGKNGGLPAWEPIRGQDWLEVLNPTEFFEEIVIEHDYVECTGTTIQALVLFKKKFPEYKKNEIDNFIVNAVRYIENKQTANGSWYGNWGICFIYASWFALGGLEAAGKTYKNCSTIRKAVNFLLTTQRDDGGWGESYLSCPKKIYVPLEGNRSNVVQTAWAMMGLIHAGQAERDPTPLHHAAKLLINSQLEDGDWPQEEITGLFKMNCMLHFPIRSKPLISCMNKDTSFFYSIKLKLDILRDRCWSWVNHCRHIHKQEAYNNSERDPSSMTTISCLALPCTITSALNSFSPLKLSFLFCLTVTVTPFSCPLYTDPNPPSGRKFLAEYCALD</sequence>
<comment type="caution">
    <text evidence="1">The sequence shown here is derived from an EMBL/GenBank/DDBJ whole genome shotgun (WGS) entry which is preliminary data.</text>
</comment>
<organism evidence="1 2">
    <name type="scientific">Bauhinia variegata</name>
    <name type="common">Purple orchid tree</name>
    <name type="synonym">Phanera variegata</name>
    <dbReference type="NCBI Taxonomy" id="167791"/>
    <lineage>
        <taxon>Eukaryota</taxon>
        <taxon>Viridiplantae</taxon>
        <taxon>Streptophyta</taxon>
        <taxon>Embryophyta</taxon>
        <taxon>Tracheophyta</taxon>
        <taxon>Spermatophyta</taxon>
        <taxon>Magnoliopsida</taxon>
        <taxon>eudicotyledons</taxon>
        <taxon>Gunneridae</taxon>
        <taxon>Pentapetalae</taxon>
        <taxon>rosids</taxon>
        <taxon>fabids</taxon>
        <taxon>Fabales</taxon>
        <taxon>Fabaceae</taxon>
        <taxon>Cercidoideae</taxon>
        <taxon>Cercideae</taxon>
        <taxon>Bauhiniinae</taxon>
        <taxon>Bauhinia</taxon>
    </lineage>
</organism>
<name>A0ACB9NEI4_BAUVA</name>
<proteinExistence type="predicted"/>
<gene>
    <name evidence="1" type="ORF">L6164_013593</name>
</gene>
<evidence type="ECO:0000313" key="1">
    <source>
        <dbReference type="EMBL" id="KAI4334888.1"/>
    </source>
</evidence>
<evidence type="ECO:0000313" key="2">
    <source>
        <dbReference type="Proteomes" id="UP000828941"/>
    </source>
</evidence>
<dbReference type="Proteomes" id="UP000828941">
    <property type="component" value="Chromosome 6"/>
</dbReference>
<reference evidence="1 2" key="1">
    <citation type="journal article" date="2022" name="DNA Res.">
        <title>Chromosomal-level genome assembly of the orchid tree Bauhinia variegata (Leguminosae; Cercidoideae) supports the allotetraploid origin hypothesis of Bauhinia.</title>
        <authorList>
            <person name="Zhong Y."/>
            <person name="Chen Y."/>
            <person name="Zheng D."/>
            <person name="Pang J."/>
            <person name="Liu Y."/>
            <person name="Luo S."/>
            <person name="Meng S."/>
            <person name="Qian L."/>
            <person name="Wei D."/>
            <person name="Dai S."/>
            <person name="Zhou R."/>
        </authorList>
    </citation>
    <scope>NUCLEOTIDE SEQUENCE [LARGE SCALE GENOMIC DNA]</scope>
    <source>
        <strain evidence="1">BV-YZ2020</strain>
    </source>
</reference>
<protein>
    <submittedName>
        <fullName evidence="1">Uncharacterized protein</fullName>
    </submittedName>
</protein>
<dbReference type="EMBL" id="CM039431">
    <property type="protein sequence ID" value="KAI4334888.1"/>
    <property type="molecule type" value="Genomic_DNA"/>
</dbReference>
<accession>A0ACB9NEI4</accession>